<reference evidence="2" key="1">
    <citation type="journal article" date="2019" name="Int. J. Syst. Evol. Microbiol.">
        <title>The Global Catalogue of Microorganisms (GCM) 10K type strain sequencing project: providing services to taxonomists for standard genome sequencing and annotation.</title>
        <authorList>
            <consortium name="The Broad Institute Genomics Platform"/>
            <consortium name="The Broad Institute Genome Sequencing Center for Infectious Disease"/>
            <person name="Wu L."/>
            <person name="Ma J."/>
        </authorList>
    </citation>
    <scope>NUCLEOTIDE SEQUENCE [LARGE SCALE GENOMIC DNA]</scope>
    <source>
        <strain evidence="2">LMG 29247</strain>
    </source>
</reference>
<dbReference type="EMBL" id="JBHUEJ010000008">
    <property type="protein sequence ID" value="MFD1709660.1"/>
    <property type="molecule type" value="Genomic_DNA"/>
</dbReference>
<evidence type="ECO:0000313" key="1">
    <source>
        <dbReference type="EMBL" id="MFD1709660.1"/>
    </source>
</evidence>
<keyword evidence="2" id="KW-1185">Reference proteome</keyword>
<name>A0ABW4KTQ2_9BURK</name>
<comment type="caution">
    <text evidence="1">The sequence shown here is derived from an EMBL/GenBank/DDBJ whole genome shotgun (WGS) entry which is preliminary data.</text>
</comment>
<dbReference type="Proteomes" id="UP001597304">
    <property type="component" value="Unassembled WGS sequence"/>
</dbReference>
<dbReference type="RefSeq" id="WP_147913448.1">
    <property type="nucleotide sequence ID" value="NZ_JBHUEJ010000008.1"/>
</dbReference>
<protein>
    <submittedName>
        <fullName evidence="1">Uncharacterized protein</fullName>
    </submittedName>
</protein>
<sequence length="78" mass="8186">MGDGEAGLPLARATVSVTIDNEREVAAVNAWFQRWGPRIQCADNQGCGCCVDIWDVQAPAAALAELPTAMCRPLATAA</sequence>
<accession>A0ABW4KTQ2</accession>
<evidence type="ECO:0000313" key="2">
    <source>
        <dbReference type="Proteomes" id="UP001597304"/>
    </source>
</evidence>
<organism evidence="1 2">
    <name type="scientific">Ottowia flava</name>
    <dbReference type="NCBI Taxonomy" id="2675430"/>
    <lineage>
        <taxon>Bacteria</taxon>
        <taxon>Pseudomonadati</taxon>
        <taxon>Pseudomonadota</taxon>
        <taxon>Betaproteobacteria</taxon>
        <taxon>Burkholderiales</taxon>
        <taxon>Comamonadaceae</taxon>
        <taxon>Ottowia</taxon>
    </lineage>
</organism>
<proteinExistence type="predicted"/>
<gene>
    <name evidence="1" type="ORF">ACFSF0_03505</name>
</gene>